<dbReference type="EMBL" id="KV722796">
    <property type="protein sequence ID" value="OCH83840.1"/>
    <property type="molecule type" value="Genomic_DNA"/>
</dbReference>
<dbReference type="AlphaFoldDB" id="A0A8E2AK84"/>
<keyword evidence="2" id="KW-1185">Reference proteome</keyword>
<reference evidence="1 2" key="1">
    <citation type="submission" date="2016-07" db="EMBL/GenBank/DDBJ databases">
        <title>Draft genome of the white-rot fungus Obba rivulosa 3A-2.</title>
        <authorList>
            <consortium name="DOE Joint Genome Institute"/>
            <person name="Miettinen O."/>
            <person name="Riley R."/>
            <person name="Acob R."/>
            <person name="Barry K."/>
            <person name="Cullen D."/>
            <person name="De Vries R."/>
            <person name="Hainaut M."/>
            <person name="Hatakka A."/>
            <person name="Henrissat B."/>
            <person name="Hilden K."/>
            <person name="Kuo R."/>
            <person name="Labutti K."/>
            <person name="Lipzen A."/>
            <person name="Makela M.R."/>
            <person name="Sandor L."/>
            <person name="Spatafora J.W."/>
            <person name="Grigoriev I.V."/>
            <person name="Hibbett D.S."/>
        </authorList>
    </citation>
    <scope>NUCLEOTIDE SEQUENCE [LARGE SCALE GENOMIC DNA]</scope>
    <source>
        <strain evidence="1 2">3A-2</strain>
    </source>
</reference>
<evidence type="ECO:0000313" key="2">
    <source>
        <dbReference type="Proteomes" id="UP000250043"/>
    </source>
</evidence>
<gene>
    <name evidence="1" type="ORF">OBBRIDRAFT_483059</name>
</gene>
<sequence length="173" mass="18389">MNPGLTSILERPVAATHSAQTADASLVHIKLEHAARTSCSNDQTQHSAWYVSDSNIATRCVWLGNHLSTICPAPEGLTSRSLSSSMMPALLPVPATFAPQSAIASSPHAPPVNRLLHILNETLLAFVPASRDMYCSSHLRPHQTRVPCAVPHGRNAAVRAASCGCSAWISGRP</sequence>
<protein>
    <submittedName>
        <fullName evidence="1">Uncharacterized protein</fullName>
    </submittedName>
</protein>
<proteinExistence type="predicted"/>
<accession>A0A8E2AK84</accession>
<name>A0A8E2AK84_9APHY</name>
<organism evidence="1 2">
    <name type="scientific">Obba rivulosa</name>
    <dbReference type="NCBI Taxonomy" id="1052685"/>
    <lineage>
        <taxon>Eukaryota</taxon>
        <taxon>Fungi</taxon>
        <taxon>Dikarya</taxon>
        <taxon>Basidiomycota</taxon>
        <taxon>Agaricomycotina</taxon>
        <taxon>Agaricomycetes</taxon>
        <taxon>Polyporales</taxon>
        <taxon>Gelatoporiaceae</taxon>
        <taxon>Obba</taxon>
    </lineage>
</organism>
<evidence type="ECO:0000313" key="1">
    <source>
        <dbReference type="EMBL" id="OCH83840.1"/>
    </source>
</evidence>
<dbReference type="Proteomes" id="UP000250043">
    <property type="component" value="Unassembled WGS sequence"/>
</dbReference>